<organism evidence="1 2">
    <name type="scientific">Microcystis flos-aquae Mf_QC_C_20070823_S10D</name>
    <dbReference type="NCBI Taxonomy" id="2486236"/>
    <lineage>
        <taxon>Bacteria</taxon>
        <taxon>Bacillati</taxon>
        <taxon>Cyanobacteriota</taxon>
        <taxon>Cyanophyceae</taxon>
        <taxon>Oscillatoriophycideae</taxon>
        <taxon>Chroococcales</taxon>
        <taxon>Microcystaceae</taxon>
        <taxon>Microcystis</taxon>
    </lineage>
</organism>
<name>A0A552KQU7_9CHRO</name>
<comment type="caution">
    <text evidence="1">The sequence shown here is derived from an EMBL/GenBank/DDBJ whole genome shotgun (WGS) entry which is preliminary data.</text>
</comment>
<reference evidence="1 2" key="1">
    <citation type="submission" date="2019-01" db="EMBL/GenBank/DDBJ databases">
        <title>Coherence of Microcystis species and biogeography revealed through population genomics.</title>
        <authorList>
            <person name="Perez-Carrascal O.M."/>
            <person name="Terrat Y."/>
            <person name="Giani A."/>
            <person name="Fortin N."/>
            <person name="Tromas N."/>
            <person name="Shapiro B.J."/>
        </authorList>
    </citation>
    <scope>NUCLEOTIDE SEQUENCE [LARGE SCALE GENOMIC DNA]</scope>
    <source>
        <strain evidence="1">Mf_QC_C_20070823_S10D</strain>
    </source>
</reference>
<evidence type="ECO:0000313" key="2">
    <source>
        <dbReference type="Proteomes" id="UP000315868"/>
    </source>
</evidence>
<gene>
    <name evidence="1" type="ORF">EWV45_13570</name>
</gene>
<proteinExistence type="predicted"/>
<evidence type="ECO:0000313" key="1">
    <source>
        <dbReference type="EMBL" id="TRV10354.1"/>
    </source>
</evidence>
<dbReference type="AlphaFoldDB" id="A0A552KQU7"/>
<dbReference type="Proteomes" id="UP000315868">
    <property type="component" value="Unassembled WGS sequence"/>
</dbReference>
<accession>A0A552KQU7</accession>
<sequence>AAINILKRGLSTVGHTGTFGLDPINAWGENTSTFSEAILFKQVISVNQESPSL</sequence>
<feature type="non-terminal residue" evidence="1">
    <location>
        <position position="1"/>
    </location>
</feature>
<protein>
    <submittedName>
        <fullName evidence="1">Transposase</fullName>
    </submittedName>
</protein>
<dbReference type="EMBL" id="SFAM01000123">
    <property type="protein sequence ID" value="TRV10354.1"/>
    <property type="molecule type" value="Genomic_DNA"/>
</dbReference>